<dbReference type="InterPro" id="IPR008271">
    <property type="entry name" value="Ser/Thr_kinase_AS"/>
</dbReference>
<dbReference type="InterPro" id="IPR017441">
    <property type="entry name" value="Protein_kinase_ATP_BS"/>
</dbReference>
<dbReference type="GO" id="GO:0005813">
    <property type="term" value="C:centrosome"/>
    <property type="evidence" value="ECO:0007669"/>
    <property type="project" value="UniProtKB-SubCell"/>
</dbReference>
<keyword evidence="9 11" id="KW-0067">ATP-binding</keyword>
<evidence type="ECO:0000313" key="15">
    <source>
        <dbReference type="Proteomes" id="UP000319908"/>
    </source>
</evidence>
<keyword evidence="8 14" id="KW-0418">Kinase</keyword>
<dbReference type="PROSITE" id="PS00108">
    <property type="entry name" value="PROTEIN_KINASE_ST"/>
    <property type="match status" value="1"/>
</dbReference>
<feature type="domain" description="Protein kinase" evidence="13">
    <location>
        <begin position="44"/>
        <end position="371"/>
    </location>
</feature>
<evidence type="ECO:0000256" key="2">
    <source>
        <dbReference type="ARBA" id="ARBA00004647"/>
    </source>
</evidence>
<dbReference type="OrthoDB" id="6111975at2"/>
<dbReference type="PROSITE" id="PS50011">
    <property type="entry name" value="PROTEIN_KINASE_DOM"/>
    <property type="match status" value="1"/>
</dbReference>
<dbReference type="InterPro" id="IPR011009">
    <property type="entry name" value="Kinase-like_dom_sf"/>
</dbReference>
<comment type="caution">
    <text evidence="14">The sequence shown here is derived from an EMBL/GenBank/DDBJ whole genome shotgun (WGS) entry which is preliminary data.</text>
</comment>
<dbReference type="EC" id="2.7.11.1" evidence="4"/>
<dbReference type="PROSITE" id="PS00107">
    <property type="entry name" value="PROTEIN_KINASE_ATP"/>
    <property type="match status" value="1"/>
</dbReference>
<evidence type="ECO:0000256" key="12">
    <source>
        <dbReference type="SAM" id="MobiDB-lite"/>
    </source>
</evidence>
<evidence type="ECO:0000313" key="14">
    <source>
        <dbReference type="EMBL" id="TWU18814.1"/>
    </source>
</evidence>
<protein>
    <recommendedName>
        <fullName evidence="4">non-specific serine/threonine protein kinase</fullName>
        <ecNumber evidence="4">2.7.11.1</ecNumber>
    </recommendedName>
</protein>
<dbReference type="Gene3D" id="3.30.200.20">
    <property type="entry name" value="Phosphorylase Kinase, domain 1"/>
    <property type="match status" value="1"/>
</dbReference>
<proteinExistence type="inferred from homology"/>
<dbReference type="RefSeq" id="WP_146405785.1">
    <property type="nucleotide sequence ID" value="NZ_SJPU01000001.1"/>
</dbReference>
<sequence length="879" mass="96572">MSAASIADAPPSPAGETQSVVPSPLMVADLGCPTAPLAATLGDYELHGELGRGGMGIVYEATQISLRRSVAIKTLPFAAVLDQQQVARFRNEAQAAASLHHPHIVPVYAVGCERGVHYYSMQLIDGDTLEHTLSALQANEAEKQRGEKLSELRREEAIQAAAQLTEELHHGDKPEKKTPAFAGQVTSRAVKDHGSTVQSVRDRRSIHSVVRLFVDVAAALDYAHEQGVVHRDIKPSNLLIDGSGKIWVADFGLARCRGAGNLTADGAALGTARYMSPEQVAGRPQAVDHRTDVYSLGITLYEMLTLQPAFSAPSREQLLRAVESQQPTPPRQLNSAIETDLETIVLKAIAKNKDDRYATAGDMAEDLRRYLDGLPTLARRPGKVDLAFRWALRHRQMVLLTLLIFTLAAGGLSVATVRAKHQALVARTNLRSAFDFFDRYSALAVTKMAKLPGGEVLMREMLLESQKFTGDFLFYANEDPTFVAETAKARLMQAAIASMLGDTKLAEEQYLRAIEQFEAIEQQHHADRALVAEHALCLHNLAAMRKKLGRYQDAMTLYERAAEMQQLAFSMPGADYPLVPNWAATQTNFAKLQWERGEIDVAIARMTQTESKLAHFMREAPHNVELRLPLVECRNALAGLMSESNPTLAEDLFRKNIAQLEDAPTMPPPPPQWSIAGAVDSRSEFASMSPVCQRAVAQNNLANLLTKKQAFTDAITLTTSAIETFRSVLSKNPDDRVVQQQLAVTLNNYGQILFSRQATGDTDEADAAFEQAQQSFEKLIAVDDSDPHLFSRLAGVLHNLAIVKQQRGELDLAVKDLTNAIEMQSIAVRKAPLNTVFRNYLQLHSESLDQLLHKINPSANSSVHGEQATTRRVGLDVFS</sequence>
<dbReference type="CDD" id="cd14014">
    <property type="entry name" value="STKc_PknB_like"/>
    <property type="match status" value="1"/>
</dbReference>
<reference evidence="14 15" key="1">
    <citation type="journal article" date="2020" name="Antonie Van Leeuwenhoek">
        <title>Rhodopirellula heiligendammensis sp. nov., Rhodopirellula pilleata sp. nov., and Rhodopirellula solitaria sp. nov. isolated from natural or artificial marine surfaces in Northern Germany and California, USA, and emended description of the genus Rhodopirellula.</title>
        <authorList>
            <person name="Kallscheuer N."/>
            <person name="Wiegand S."/>
            <person name="Jogler M."/>
            <person name="Boedeker C."/>
            <person name="Peeters S.H."/>
            <person name="Rast P."/>
            <person name="Heuer A."/>
            <person name="Jetten M.S.M."/>
            <person name="Rohde M."/>
            <person name="Jogler C."/>
        </authorList>
    </citation>
    <scope>NUCLEOTIDE SEQUENCE [LARGE SCALE GENOMIC DNA]</scope>
    <source>
        <strain evidence="14 15">Poly21</strain>
    </source>
</reference>
<evidence type="ECO:0000256" key="10">
    <source>
        <dbReference type="ARBA" id="ARBA00023212"/>
    </source>
</evidence>
<keyword evidence="10" id="KW-0206">Cytoskeleton</keyword>
<evidence type="ECO:0000256" key="8">
    <source>
        <dbReference type="ARBA" id="ARBA00022777"/>
    </source>
</evidence>
<evidence type="ECO:0000256" key="3">
    <source>
        <dbReference type="ARBA" id="ARBA00010886"/>
    </source>
</evidence>
<dbReference type="SMART" id="SM00028">
    <property type="entry name" value="TPR"/>
    <property type="match status" value="4"/>
</dbReference>
<dbReference type="InterPro" id="IPR001245">
    <property type="entry name" value="Ser-Thr/Tyr_kinase_cat_dom"/>
</dbReference>
<dbReference type="Gene3D" id="1.10.510.10">
    <property type="entry name" value="Transferase(Phosphotransferase) domain 1"/>
    <property type="match status" value="1"/>
</dbReference>
<comment type="subcellular location">
    <subcellularLocation>
        <location evidence="1">Cytoplasm</location>
        <location evidence="1">Cytoskeleton</location>
        <location evidence="1">Microtubule organizing center</location>
        <location evidence="1">Centrosome</location>
    </subcellularLocation>
    <subcellularLocation>
        <location evidence="2">Cytoplasm</location>
        <location evidence="2">Cytoskeleton</location>
        <location evidence="2">Spindle pole</location>
    </subcellularLocation>
</comment>
<dbReference type="FunFam" id="1.10.510.10:FF:000021">
    <property type="entry name" value="Serine/threonine protein kinase"/>
    <property type="match status" value="1"/>
</dbReference>
<dbReference type="PANTHER" id="PTHR43289:SF34">
    <property type="entry name" value="SERINE_THREONINE-PROTEIN KINASE YBDM-RELATED"/>
    <property type="match status" value="1"/>
</dbReference>
<organism evidence="14 15">
    <name type="scientific">Allorhodopirellula heiligendammensis</name>
    <dbReference type="NCBI Taxonomy" id="2714739"/>
    <lineage>
        <taxon>Bacteria</taxon>
        <taxon>Pseudomonadati</taxon>
        <taxon>Planctomycetota</taxon>
        <taxon>Planctomycetia</taxon>
        <taxon>Pirellulales</taxon>
        <taxon>Pirellulaceae</taxon>
        <taxon>Allorhodopirellula</taxon>
    </lineage>
</organism>
<keyword evidence="10" id="KW-0963">Cytoplasm</keyword>
<evidence type="ECO:0000256" key="9">
    <source>
        <dbReference type="ARBA" id="ARBA00022840"/>
    </source>
</evidence>
<keyword evidence="6 14" id="KW-0808">Transferase</keyword>
<feature type="region of interest" description="Disordered" evidence="12">
    <location>
        <begin position="1"/>
        <end position="20"/>
    </location>
</feature>
<dbReference type="SMART" id="SM00220">
    <property type="entry name" value="S_TKc"/>
    <property type="match status" value="1"/>
</dbReference>
<evidence type="ECO:0000256" key="5">
    <source>
        <dbReference type="ARBA" id="ARBA00022527"/>
    </source>
</evidence>
<dbReference type="GO" id="GO:0004674">
    <property type="term" value="F:protein serine/threonine kinase activity"/>
    <property type="evidence" value="ECO:0007669"/>
    <property type="project" value="UniProtKB-KW"/>
</dbReference>
<keyword evidence="15" id="KW-1185">Reference proteome</keyword>
<gene>
    <name evidence="14" type="primary">pknB_4</name>
    <name evidence="14" type="ORF">Poly21_09800</name>
</gene>
<evidence type="ECO:0000256" key="7">
    <source>
        <dbReference type="ARBA" id="ARBA00022741"/>
    </source>
</evidence>
<accession>A0A5C6C622</accession>
<keyword evidence="5" id="KW-0723">Serine/threonine-protein kinase</keyword>
<dbReference type="PANTHER" id="PTHR43289">
    <property type="entry name" value="MITOGEN-ACTIVATED PROTEIN KINASE KINASE KINASE 20-RELATED"/>
    <property type="match status" value="1"/>
</dbReference>
<dbReference type="EMBL" id="SJPU01000001">
    <property type="protein sequence ID" value="TWU18814.1"/>
    <property type="molecule type" value="Genomic_DNA"/>
</dbReference>
<dbReference type="Proteomes" id="UP000319908">
    <property type="component" value="Unassembled WGS sequence"/>
</dbReference>
<evidence type="ECO:0000256" key="4">
    <source>
        <dbReference type="ARBA" id="ARBA00012513"/>
    </source>
</evidence>
<name>A0A5C6C622_9BACT</name>
<evidence type="ECO:0000259" key="13">
    <source>
        <dbReference type="PROSITE" id="PS50011"/>
    </source>
</evidence>
<dbReference type="InterPro" id="IPR019734">
    <property type="entry name" value="TPR_rpt"/>
</dbReference>
<evidence type="ECO:0000256" key="6">
    <source>
        <dbReference type="ARBA" id="ARBA00022679"/>
    </source>
</evidence>
<dbReference type="Pfam" id="PF13374">
    <property type="entry name" value="TPR_10"/>
    <property type="match status" value="1"/>
</dbReference>
<dbReference type="InterPro" id="IPR011990">
    <property type="entry name" value="TPR-like_helical_dom_sf"/>
</dbReference>
<dbReference type="InterPro" id="IPR000719">
    <property type="entry name" value="Prot_kinase_dom"/>
</dbReference>
<keyword evidence="7 11" id="KW-0547">Nucleotide-binding</keyword>
<evidence type="ECO:0000256" key="11">
    <source>
        <dbReference type="PROSITE-ProRule" id="PRU10141"/>
    </source>
</evidence>
<dbReference type="GO" id="GO:0000922">
    <property type="term" value="C:spindle pole"/>
    <property type="evidence" value="ECO:0007669"/>
    <property type="project" value="UniProtKB-SubCell"/>
</dbReference>
<comment type="similarity">
    <text evidence="3">Belongs to the protein kinase superfamily. NEK Ser/Thr protein kinase family. NIMA subfamily.</text>
</comment>
<feature type="binding site" evidence="11">
    <location>
        <position position="73"/>
    </location>
    <ligand>
        <name>ATP</name>
        <dbReference type="ChEBI" id="CHEBI:30616"/>
    </ligand>
</feature>
<dbReference type="Pfam" id="PF07714">
    <property type="entry name" value="PK_Tyr_Ser-Thr"/>
    <property type="match status" value="1"/>
</dbReference>
<dbReference type="SUPFAM" id="SSF48452">
    <property type="entry name" value="TPR-like"/>
    <property type="match status" value="1"/>
</dbReference>
<dbReference type="Gene3D" id="1.25.40.10">
    <property type="entry name" value="Tetratricopeptide repeat domain"/>
    <property type="match status" value="2"/>
</dbReference>
<dbReference type="GO" id="GO:0005524">
    <property type="term" value="F:ATP binding"/>
    <property type="evidence" value="ECO:0007669"/>
    <property type="project" value="UniProtKB-UniRule"/>
</dbReference>
<dbReference type="AlphaFoldDB" id="A0A5C6C622"/>
<evidence type="ECO:0000256" key="1">
    <source>
        <dbReference type="ARBA" id="ARBA00004300"/>
    </source>
</evidence>
<dbReference type="SUPFAM" id="SSF56112">
    <property type="entry name" value="Protein kinase-like (PK-like)"/>
    <property type="match status" value="1"/>
</dbReference>